<dbReference type="Proteomes" id="UP000028653">
    <property type="component" value="Unassembled WGS sequence"/>
</dbReference>
<keyword evidence="1" id="KW-0812">Transmembrane</keyword>
<proteinExistence type="predicted"/>
<dbReference type="AlphaFoldDB" id="A0A085G278"/>
<evidence type="ECO:0000313" key="3">
    <source>
        <dbReference type="Proteomes" id="UP000028653"/>
    </source>
</evidence>
<sequence>MVDDARAYPPYKATTRIILGMYELLFFEPVTLGELWIFAKSKKYFAYKF</sequence>
<keyword evidence="3" id="KW-1185">Reference proteome</keyword>
<gene>
    <name evidence="2" type="ORF">GBAG_3583</name>
</gene>
<reference evidence="2 3" key="1">
    <citation type="submission" date="2014-05" db="EMBL/GenBank/DDBJ databases">
        <title>ATOL: Assembling a taxonomically balanced genome-scale reconstruction of the evolutionary history of the Enterobacteriaceae.</title>
        <authorList>
            <person name="Plunkett G.III."/>
            <person name="Neeno-Eckwall E.C."/>
            <person name="Glasner J.D."/>
            <person name="Perna N.T."/>
        </authorList>
    </citation>
    <scope>NUCLEOTIDE SEQUENCE [LARGE SCALE GENOMIC DNA]</scope>
    <source>
        <strain evidence="2 3">ATCC 33320</strain>
    </source>
</reference>
<comment type="caution">
    <text evidence="2">The sequence shown here is derived from an EMBL/GenBank/DDBJ whole genome shotgun (WGS) entry which is preliminary data.</text>
</comment>
<protein>
    <submittedName>
        <fullName evidence="2">Uncharacterized protein</fullName>
    </submittedName>
</protein>
<evidence type="ECO:0000313" key="2">
    <source>
        <dbReference type="EMBL" id="KFC77823.1"/>
    </source>
</evidence>
<keyword evidence="1" id="KW-1133">Transmembrane helix</keyword>
<organism evidence="2 3">
    <name type="scientific">Buttiauxella agrestis ATCC 33320</name>
    <dbReference type="NCBI Taxonomy" id="1006004"/>
    <lineage>
        <taxon>Bacteria</taxon>
        <taxon>Pseudomonadati</taxon>
        <taxon>Pseudomonadota</taxon>
        <taxon>Gammaproteobacteria</taxon>
        <taxon>Enterobacterales</taxon>
        <taxon>Enterobacteriaceae</taxon>
        <taxon>Buttiauxella</taxon>
    </lineage>
</organism>
<keyword evidence="1" id="KW-0472">Membrane</keyword>
<evidence type="ECO:0000256" key="1">
    <source>
        <dbReference type="SAM" id="Phobius"/>
    </source>
</evidence>
<name>A0A085G278_9ENTR</name>
<accession>A0A085G278</accession>
<dbReference type="EMBL" id="JMPI01000062">
    <property type="protein sequence ID" value="KFC77823.1"/>
    <property type="molecule type" value="Genomic_DNA"/>
</dbReference>
<feature type="transmembrane region" description="Helical" evidence="1">
    <location>
        <begin position="17"/>
        <end position="39"/>
    </location>
</feature>